<feature type="transmembrane region" description="Helical" evidence="8">
    <location>
        <begin position="266"/>
        <end position="287"/>
    </location>
</feature>
<evidence type="ECO:0000256" key="6">
    <source>
        <dbReference type="ARBA" id="ARBA00022989"/>
    </source>
</evidence>
<keyword evidence="6 8" id="KW-1133">Transmembrane helix</keyword>
<sequence length="300" mass="31663">MTSSSLSLDHSSAHPSAQSSGATSGLGPWSAILLLAPLTLLMLGILLYPLGLTVWTSLYDGQLSVRAYGELATSTLFLKVLRNTIEIAVTGTLVSLVFGYPVALHLAAQPPRRRTACLIMVMLPFWTSILVKSFALVAVFGNQGLLNQLLGYLSGGQVNLPMMFNRVGVVLGMINFLLPFMILSILGSLLALDRRLVLAAETMGAGALRIFWKVILPLSMPGVVAGVLINVTLSIGMYITPALLGGRQDMMVANLVDFYTRQTLDWPAASATAVVLLAISGLLVAMLGRVRGGGLPGGAA</sequence>
<dbReference type="RefSeq" id="WP_209769412.1">
    <property type="nucleotide sequence ID" value="NZ_JAGINP010000019.1"/>
</dbReference>
<evidence type="ECO:0000256" key="2">
    <source>
        <dbReference type="ARBA" id="ARBA00007069"/>
    </source>
</evidence>
<evidence type="ECO:0000256" key="1">
    <source>
        <dbReference type="ARBA" id="ARBA00004651"/>
    </source>
</evidence>
<evidence type="ECO:0000256" key="8">
    <source>
        <dbReference type="RuleBase" id="RU363032"/>
    </source>
</evidence>
<dbReference type="CDD" id="cd06261">
    <property type="entry name" value="TM_PBP2"/>
    <property type="match status" value="1"/>
</dbReference>
<reference evidence="11 12" key="1">
    <citation type="submission" date="2021-03" db="EMBL/GenBank/DDBJ databases">
        <title>Genomic Encyclopedia of Type Strains, Phase III (KMG-III): the genomes of soil and plant-associated and newly described type strains.</title>
        <authorList>
            <person name="Whitman W."/>
        </authorList>
    </citation>
    <scope>NUCLEOTIDE SEQUENCE [LARGE SCALE GENOMIC DNA]</scope>
    <source>
        <strain evidence="11 12">IMMIB AFH-6</strain>
    </source>
</reference>
<feature type="transmembrane region" description="Helical" evidence="8">
    <location>
        <begin position="115"/>
        <end position="140"/>
    </location>
</feature>
<feature type="transmembrane region" description="Helical" evidence="8">
    <location>
        <begin position="29"/>
        <end position="51"/>
    </location>
</feature>
<gene>
    <name evidence="11" type="ORF">J2851_004841</name>
</gene>
<keyword evidence="7 8" id="KW-0472">Membrane</keyword>
<dbReference type="Proteomes" id="UP000781958">
    <property type="component" value="Unassembled WGS sequence"/>
</dbReference>
<comment type="caution">
    <text evidence="11">The sequence shown here is derived from an EMBL/GenBank/DDBJ whole genome shotgun (WGS) entry which is preliminary data.</text>
</comment>
<dbReference type="PANTHER" id="PTHR42929:SF5">
    <property type="entry name" value="ABC TRANSPORTER PERMEASE PROTEIN"/>
    <property type="match status" value="1"/>
</dbReference>
<name>A0ABS4SR32_9PROT</name>
<feature type="transmembrane region" description="Helical" evidence="8">
    <location>
        <begin position="169"/>
        <end position="193"/>
    </location>
</feature>
<keyword evidence="12" id="KW-1185">Reference proteome</keyword>
<feature type="compositionally biased region" description="Low complexity" evidence="9">
    <location>
        <begin position="1"/>
        <end position="17"/>
    </location>
</feature>
<feature type="transmembrane region" description="Helical" evidence="8">
    <location>
        <begin position="87"/>
        <end position="108"/>
    </location>
</feature>
<dbReference type="InterPro" id="IPR000515">
    <property type="entry name" value="MetI-like"/>
</dbReference>
<evidence type="ECO:0000256" key="9">
    <source>
        <dbReference type="SAM" id="MobiDB-lite"/>
    </source>
</evidence>
<evidence type="ECO:0000256" key="4">
    <source>
        <dbReference type="ARBA" id="ARBA00022475"/>
    </source>
</evidence>
<evidence type="ECO:0000256" key="7">
    <source>
        <dbReference type="ARBA" id="ARBA00023136"/>
    </source>
</evidence>
<feature type="transmembrane region" description="Helical" evidence="8">
    <location>
        <begin position="214"/>
        <end position="239"/>
    </location>
</feature>
<protein>
    <submittedName>
        <fullName evidence="11">Mannopine transport system permease protein</fullName>
    </submittedName>
</protein>
<organism evidence="11 12">
    <name type="scientific">Azospirillum rugosum</name>
    <dbReference type="NCBI Taxonomy" id="416170"/>
    <lineage>
        <taxon>Bacteria</taxon>
        <taxon>Pseudomonadati</taxon>
        <taxon>Pseudomonadota</taxon>
        <taxon>Alphaproteobacteria</taxon>
        <taxon>Rhodospirillales</taxon>
        <taxon>Azospirillaceae</taxon>
        <taxon>Azospirillum</taxon>
    </lineage>
</organism>
<dbReference type="InterPro" id="IPR035906">
    <property type="entry name" value="MetI-like_sf"/>
</dbReference>
<comment type="subcellular location">
    <subcellularLocation>
        <location evidence="1 8">Cell membrane</location>
        <topology evidence="1 8">Multi-pass membrane protein</topology>
    </subcellularLocation>
</comment>
<dbReference type="PANTHER" id="PTHR42929">
    <property type="entry name" value="INNER MEMBRANE ABC TRANSPORTER PERMEASE PROTEIN YDCU-RELATED-RELATED"/>
    <property type="match status" value="1"/>
</dbReference>
<feature type="region of interest" description="Disordered" evidence="9">
    <location>
        <begin position="1"/>
        <end position="23"/>
    </location>
</feature>
<dbReference type="Gene3D" id="1.10.3720.10">
    <property type="entry name" value="MetI-like"/>
    <property type="match status" value="1"/>
</dbReference>
<dbReference type="PROSITE" id="PS50928">
    <property type="entry name" value="ABC_TM1"/>
    <property type="match status" value="1"/>
</dbReference>
<dbReference type="Pfam" id="PF00528">
    <property type="entry name" value="BPD_transp_1"/>
    <property type="match status" value="1"/>
</dbReference>
<dbReference type="SUPFAM" id="SSF161098">
    <property type="entry name" value="MetI-like"/>
    <property type="match status" value="1"/>
</dbReference>
<keyword evidence="5 8" id="KW-0812">Transmembrane</keyword>
<proteinExistence type="inferred from homology"/>
<evidence type="ECO:0000256" key="5">
    <source>
        <dbReference type="ARBA" id="ARBA00022692"/>
    </source>
</evidence>
<comment type="similarity">
    <text evidence="2">Belongs to the binding-protein-dependent transport system permease family. CysTW subfamily.</text>
</comment>
<dbReference type="EMBL" id="JAGINP010000019">
    <property type="protein sequence ID" value="MBP2295038.1"/>
    <property type="molecule type" value="Genomic_DNA"/>
</dbReference>
<evidence type="ECO:0000313" key="12">
    <source>
        <dbReference type="Proteomes" id="UP000781958"/>
    </source>
</evidence>
<evidence type="ECO:0000313" key="11">
    <source>
        <dbReference type="EMBL" id="MBP2295038.1"/>
    </source>
</evidence>
<evidence type="ECO:0000256" key="3">
    <source>
        <dbReference type="ARBA" id="ARBA00022448"/>
    </source>
</evidence>
<evidence type="ECO:0000259" key="10">
    <source>
        <dbReference type="PROSITE" id="PS50928"/>
    </source>
</evidence>
<keyword evidence="4" id="KW-1003">Cell membrane</keyword>
<feature type="domain" description="ABC transmembrane type-1" evidence="10">
    <location>
        <begin position="81"/>
        <end position="287"/>
    </location>
</feature>
<keyword evidence="3 8" id="KW-0813">Transport</keyword>
<accession>A0ABS4SR32</accession>